<dbReference type="EMBL" id="JASSZA010000010">
    <property type="protein sequence ID" value="KAK2099950.1"/>
    <property type="molecule type" value="Genomic_DNA"/>
</dbReference>
<dbReference type="Proteomes" id="UP001266305">
    <property type="component" value="Unassembled WGS sequence"/>
</dbReference>
<name>A0ABQ9USA8_SAGOE</name>
<proteinExistence type="predicted"/>
<keyword evidence="2" id="KW-1185">Reference proteome</keyword>
<evidence type="ECO:0000313" key="2">
    <source>
        <dbReference type="Proteomes" id="UP001266305"/>
    </source>
</evidence>
<evidence type="ECO:0000313" key="1">
    <source>
        <dbReference type="EMBL" id="KAK2099950.1"/>
    </source>
</evidence>
<sequence>PKSNWPKDSRQLAALEGQVSSLCHGGWPPNANTAPLRVQRPDISAAGLGNELTCVTNPVWVPGPPVSSSCKGGWPT</sequence>
<feature type="non-terminal residue" evidence="1">
    <location>
        <position position="76"/>
    </location>
</feature>
<feature type="non-terminal residue" evidence="1">
    <location>
        <position position="1"/>
    </location>
</feature>
<accession>A0ABQ9USA8</accession>
<comment type="caution">
    <text evidence="1">The sequence shown here is derived from an EMBL/GenBank/DDBJ whole genome shotgun (WGS) entry which is preliminary data.</text>
</comment>
<protein>
    <submittedName>
        <fullName evidence="1">Uncharacterized protein</fullName>
    </submittedName>
</protein>
<gene>
    <name evidence="1" type="ORF">P7K49_021298</name>
</gene>
<reference evidence="1 2" key="1">
    <citation type="submission" date="2023-05" db="EMBL/GenBank/DDBJ databases">
        <title>B98-5 Cell Line De Novo Hybrid Assembly: An Optical Mapping Approach.</title>
        <authorList>
            <person name="Kananen K."/>
            <person name="Auerbach J.A."/>
            <person name="Kautto E."/>
            <person name="Blachly J.S."/>
        </authorList>
    </citation>
    <scope>NUCLEOTIDE SEQUENCE [LARGE SCALE GENOMIC DNA]</scope>
    <source>
        <strain evidence="1">B95-8</strain>
        <tissue evidence="1">Cell line</tissue>
    </source>
</reference>
<organism evidence="1 2">
    <name type="scientific">Saguinus oedipus</name>
    <name type="common">Cotton-top tamarin</name>
    <name type="synonym">Oedipomidas oedipus</name>
    <dbReference type="NCBI Taxonomy" id="9490"/>
    <lineage>
        <taxon>Eukaryota</taxon>
        <taxon>Metazoa</taxon>
        <taxon>Chordata</taxon>
        <taxon>Craniata</taxon>
        <taxon>Vertebrata</taxon>
        <taxon>Euteleostomi</taxon>
        <taxon>Mammalia</taxon>
        <taxon>Eutheria</taxon>
        <taxon>Euarchontoglires</taxon>
        <taxon>Primates</taxon>
        <taxon>Haplorrhini</taxon>
        <taxon>Platyrrhini</taxon>
        <taxon>Cebidae</taxon>
        <taxon>Callitrichinae</taxon>
        <taxon>Saguinus</taxon>
    </lineage>
</organism>